<reference evidence="2 3" key="1">
    <citation type="submission" date="2017-06" db="EMBL/GenBank/DDBJ databases">
        <title>A platform for efficient transgenesis in Macrostomum lignano, a flatworm model organism for stem cell research.</title>
        <authorList>
            <person name="Berezikov E."/>
        </authorList>
    </citation>
    <scope>NUCLEOTIDE SEQUENCE [LARGE SCALE GENOMIC DNA]</scope>
    <source>
        <strain evidence="2">DV1</strain>
        <tissue evidence="2">Whole organism</tissue>
    </source>
</reference>
<evidence type="ECO:0000256" key="1">
    <source>
        <dbReference type="SAM" id="MobiDB-lite"/>
    </source>
</evidence>
<protein>
    <submittedName>
        <fullName evidence="2">Uncharacterized protein</fullName>
    </submittedName>
</protein>
<feature type="region of interest" description="Disordered" evidence="1">
    <location>
        <begin position="1"/>
        <end position="49"/>
    </location>
</feature>
<feature type="compositionally biased region" description="Basic and acidic residues" evidence="1">
    <location>
        <begin position="1"/>
        <end position="10"/>
    </location>
</feature>
<name>A0A267EBE1_9PLAT</name>
<sequence>PRRPANERQYLRQPRAEGGAAESRDNGHHAVGGWLPAHRPDHRRRGHQANLLPVCGQRILGRPLRRRSWHIRPSSRPRLLRHPLLRGHLSGVLHHCQLPGLPWPRPRCHHGLKQPLHVQLGHRRQPRQRGPLPRHLRHQCDLRPAVRLRVRAGHRALGVRLPRLLLLRAGFPAHAAGPRPAGQPLCGGQRGLSAAAAAAAPALPPVSFAPARLQPRLTAAVSAGAAALLRPGHAGSRSCRACGCQRPAQVLSRKFWQTGSALKSRYKLTSAPETGQPLPCCVFVYLGASFGTALMHLGCSRSGQSHWSVSGSLW</sequence>
<comment type="caution">
    <text evidence="2">The sequence shown here is derived from an EMBL/GenBank/DDBJ whole genome shotgun (WGS) entry which is preliminary data.</text>
</comment>
<organism evidence="2 3">
    <name type="scientific">Macrostomum lignano</name>
    <dbReference type="NCBI Taxonomy" id="282301"/>
    <lineage>
        <taxon>Eukaryota</taxon>
        <taxon>Metazoa</taxon>
        <taxon>Spiralia</taxon>
        <taxon>Lophotrochozoa</taxon>
        <taxon>Platyhelminthes</taxon>
        <taxon>Rhabditophora</taxon>
        <taxon>Macrostomorpha</taxon>
        <taxon>Macrostomida</taxon>
        <taxon>Macrostomidae</taxon>
        <taxon>Macrostomum</taxon>
    </lineage>
</organism>
<evidence type="ECO:0000313" key="2">
    <source>
        <dbReference type="EMBL" id="PAA58838.1"/>
    </source>
</evidence>
<dbReference type="EMBL" id="NIVC01002325">
    <property type="protein sequence ID" value="PAA58838.1"/>
    <property type="molecule type" value="Genomic_DNA"/>
</dbReference>
<keyword evidence="3" id="KW-1185">Reference proteome</keyword>
<gene>
    <name evidence="2" type="ORF">BOX15_Mlig001235g2</name>
</gene>
<dbReference type="Proteomes" id="UP000215902">
    <property type="component" value="Unassembled WGS sequence"/>
</dbReference>
<accession>A0A267EBE1</accession>
<evidence type="ECO:0000313" key="3">
    <source>
        <dbReference type="Proteomes" id="UP000215902"/>
    </source>
</evidence>
<proteinExistence type="predicted"/>
<dbReference type="AlphaFoldDB" id="A0A267EBE1"/>
<feature type="non-terminal residue" evidence="2">
    <location>
        <position position="1"/>
    </location>
</feature>